<keyword evidence="3" id="KW-1185">Reference proteome</keyword>
<name>A0A9X2I7W2_9FLAO</name>
<dbReference type="Proteomes" id="UP001155280">
    <property type="component" value="Unassembled WGS sequence"/>
</dbReference>
<dbReference type="RefSeq" id="WP_241550848.1">
    <property type="nucleotide sequence ID" value="NZ_JANCNS010000001.1"/>
</dbReference>
<organism evidence="2 3">
    <name type="scientific">Christiangramia oceanisediminis</name>
    <dbReference type="NCBI Taxonomy" id="2920386"/>
    <lineage>
        <taxon>Bacteria</taxon>
        <taxon>Pseudomonadati</taxon>
        <taxon>Bacteroidota</taxon>
        <taxon>Flavobacteriia</taxon>
        <taxon>Flavobacteriales</taxon>
        <taxon>Flavobacteriaceae</taxon>
        <taxon>Christiangramia</taxon>
    </lineage>
</organism>
<evidence type="ECO:0000313" key="3">
    <source>
        <dbReference type="Proteomes" id="UP001155280"/>
    </source>
</evidence>
<comment type="caution">
    <text evidence="2">The sequence shown here is derived from an EMBL/GenBank/DDBJ whole genome shotgun (WGS) entry which is preliminary data.</text>
</comment>
<evidence type="ECO:0000313" key="2">
    <source>
        <dbReference type="EMBL" id="MCP9198847.1"/>
    </source>
</evidence>
<accession>A0A9X2I7W2</accession>
<sequence>MKVSSLICFCLVMNAAFAQKLEGKWLMTKEGDTYTIPENLLMEIKTDSLKYYNFDELYTSFPVNIEKNRILMADNKVDLVEFVNEDRIRIRSEAETNGRDSLVVTEFVRLKETQTNLSPEEIQKLSFNFNWNDEKFRLIFNKELGNPRVMEIMGKKELTKIRLEKIDATYFVSIYRSGKRSSVFPIEKVTQDEMVLYGTPKKPYKMPGKKVE</sequence>
<evidence type="ECO:0000256" key="1">
    <source>
        <dbReference type="SAM" id="SignalP"/>
    </source>
</evidence>
<dbReference type="EMBL" id="JANCNS010000001">
    <property type="protein sequence ID" value="MCP9198847.1"/>
    <property type="molecule type" value="Genomic_DNA"/>
</dbReference>
<reference evidence="2" key="1">
    <citation type="submission" date="2022-07" db="EMBL/GenBank/DDBJ databases">
        <title>Gramela sediminis sp. nov., isolated from deep-sea sediment of the Indian Ocean.</title>
        <authorList>
            <person name="Shi H."/>
        </authorList>
    </citation>
    <scope>NUCLEOTIDE SEQUENCE</scope>
    <source>
        <strain evidence="2">GC03-9</strain>
    </source>
</reference>
<feature type="chain" id="PRO_5040984253" description="DUF4412 domain-containing protein" evidence="1">
    <location>
        <begin position="19"/>
        <end position="212"/>
    </location>
</feature>
<proteinExistence type="predicted"/>
<evidence type="ECO:0008006" key="4">
    <source>
        <dbReference type="Google" id="ProtNLM"/>
    </source>
</evidence>
<keyword evidence="1" id="KW-0732">Signal</keyword>
<gene>
    <name evidence="2" type="ORF">MKO06_02945</name>
</gene>
<dbReference type="AlphaFoldDB" id="A0A9X2I7W2"/>
<feature type="signal peptide" evidence="1">
    <location>
        <begin position="1"/>
        <end position="18"/>
    </location>
</feature>
<protein>
    <recommendedName>
        <fullName evidence="4">DUF4412 domain-containing protein</fullName>
    </recommendedName>
</protein>